<dbReference type="PANTHER" id="PTHR46133:SF15">
    <property type="entry name" value="BHLH TRANSCRIPTION FACTOR"/>
    <property type="match status" value="1"/>
</dbReference>
<dbReference type="InterPro" id="IPR036638">
    <property type="entry name" value="HLH_DNA-bd_sf"/>
</dbReference>
<organism evidence="4 5">
    <name type="scientific">Dunaliella salina</name>
    <name type="common">Green alga</name>
    <name type="synonym">Protococcus salinus</name>
    <dbReference type="NCBI Taxonomy" id="3046"/>
    <lineage>
        <taxon>Eukaryota</taxon>
        <taxon>Viridiplantae</taxon>
        <taxon>Chlorophyta</taxon>
        <taxon>core chlorophytes</taxon>
        <taxon>Chlorophyceae</taxon>
        <taxon>CS clade</taxon>
        <taxon>Chlamydomonadales</taxon>
        <taxon>Dunaliellaceae</taxon>
        <taxon>Dunaliella</taxon>
    </lineage>
</organism>
<evidence type="ECO:0000259" key="3">
    <source>
        <dbReference type="PROSITE" id="PS50888"/>
    </source>
</evidence>
<dbReference type="CDD" id="cd11446">
    <property type="entry name" value="bHLH_AtILR3_like"/>
    <property type="match status" value="1"/>
</dbReference>
<comment type="caution">
    <text evidence="4">The sequence shown here is derived from an EMBL/GenBank/DDBJ whole genome shotgun (WGS) entry which is preliminary data.</text>
</comment>
<protein>
    <recommendedName>
        <fullName evidence="3">BHLH domain-containing protein</fullName>
    </recommendedName>
</protein>
<dbReference type="SMART" id="SM00353">
    <property type="entry name" value="HLH"/>
    <property type="match status" value="1"/>
</dbReference>
<feature type="compositionally biased region" description="Gly residues" evidence="2">
    <location>
        <begin position="89"/>
        <end position="102"/>
    </location>
</feature>
<dbReference type="PROSITE" id="PS50888">
    <property type="entry name" value="BHLH"/>
    <property type="match status" value="1"/>
</dbReference>
<reference evidence="4" key="1">
    <citation type="submission" date="2017-08" db="EMBL/GenBank/DDBJ databases">
        <authorList>
            <person name="Polle J.E."/>
            <person name="Barry K."/>
            <person name="Cushman J."/>
            <person name="Schmutz J."/>
            <person name="Tran D."/>
            <person name="Hathwaick L.T."/>
            <person name="Yim W.C."/>
            <person name="Jenkins J."/>
            <person name="Mckie-Krisberg Z.M."/>
            <person name="Prochnik S."/>
            <person name="Lindquist E."/>
            <person name="Dockter R.B."/>
            <person name="Adam C."/>
            <person name="Molina H."/>
            <person name="Bunkerborg J."/>
            <person name="Jin E."/>
            <person name="Buchheim M."/>
            <person name="Magnuson J."/>
        </authorList>
    </citation>
    <scope>NUCLEOTIDE SEQUENCE</scope>
    <source>
        <strain evidence="4">CCAP 19/18</strain>
    </source>
</reference>
<name>A0ABQ7G155_DUNSA</name>
<dbReference type="InterPro" id="IPR044818">
    <property type="entry name" value="ILR3-like"/>
</dbReference>
<feature type="domain" description="BHLH" evidence="3">
    <location>
        <begin position="114"/>
        <end position="165"/>
    </location>
</feature>
<dbReference type="Gene3D" id="4.10.280.10">
    <property type="entry name" value="Helix-loop-helix DNA-binding domain"/>
    <property type="match status" value="1"/>
</dbReference>
<feature type="compositionally biased region" description="Basic and acidic residues" evidence="2">
    <location>
        <begin position="120"/>
        <end position="129"/>
    </location>
</feature>
<proteinExistence type="predicted"/>
<dbReference type="Proteomes" id="UP000815325">
    <property type="component" value="Unassembled WGS sequence"/>
</dbReference>
<dbReference type="InterPro" id="IPR011598">
    <property type="entry name" value="bHLH_dom"/>
</dbReference>
<feature type="region of interest" description="Disordered" evidence="2">
    <location>
        <begin position="308"/>
        <end position="336"/>
    </location>
</feature>
<feature type="region of interest" description="Disordered" evidence="2">
    <location>
        <begin position="412"/>
        <end position="431"/>
    </location>
</feature>
<gene>
    <name evidence="4" type="ORF">DUNSADRAFT_17778</name>
</gene>
<feature type="compositionally biased region" description="Low complexity" evidence="2">
    <location>
        <begin position="226"/>
        <end position="246"/>
    </location>
</feature>
<feature type="region of interest" description="Disordered" evidence="2">
    <location>
        <begin position="1"/>
        <end position="20"/>
    </location>
</feature>
<evidence type="ECO:0000313" key="4">
    <source>
        <dbReference type="EMBL" id="KAF5828322.1"/>
    </source>
</evidence>
<feature type="coiled-coil region" evidence="1">
    <location>
        <begin position="162"/>
        <end position="189"/>
    </location>
</feature>
<keyword evidence="5" id="KW-1185">Reference proteome</keyword>
<accession>A0ABQ7G155</accession>
<dbReference type="EMBL" id="MU070322">
    <property type="protein sequence ID" value="KAF5828322.1"/>
    <property type="molecule type" value="Genomic_DNA"/>
</dbReference>
<feature type="region of interest" description="Disordered" evidence="2">
    <location>
        <begin position="213"/>
        <end position="286"/>
    </location>
</feature>
<sequence>MTEPPPPSDVSANLPWPSGLGASYLDFLSDDACPSLFMDLLDPQTLQAVCNQNVDVLGPPPVPPSEDTRRKLQEQDSDAGSDAEEQGSGSKGGGGGGTGGSVGNKKAARSEANQAAKNKATREKARREKINDRFSELAQLIDPGKDPKTDKPSILQDAIKCVQQMRMENHQLRQLNKFLEERMGQLERERGQNLYQQSLMMQQGGGGMMGMPGPSSMPPFHASQPSTSANTSAQVAAAAAAMAAASGGPHPTGASTTSGPFPSMRLPPQAAASTSGRPPASHGSNLPGGAFAAAAAAAAAAIQAGAGEKRAGTPLGGTSKAARASPKLPPMQSCGVGGGSGGGAGVGAQGGSSIHVDVQGCGGVLGDAAAQPHHVAGTPGLPSPPQQGEVGIPPDLDDPGLPGSLQMPAVSFPPPAGKLGQPGLPMGPGAPWFPGVGEAGVGTSMGMGLGGDPLFGGNWVKPEMLDSMQDSLLRPPAA</sequence>
<evidence type="ECO:0000256" key="1">
    <source>
        <dbReference type="SAM" id="Coils"/>
    </source>
</evidence>
<feature type="region of interest" description="Disordered" evidence="2">
    <location>
        <begin position="54"/>
        <end position="129"/>
    </location>
</feature>
<evidence type="ECO:0000313" key="5">
    <source>
        <dbReference type="Proteomes" id="UP000815325"/>
    </source>
</evidence>
<evidence type="ECO:0000256" key="2">
    <source>
        <dbReference type="SAM" id="MobiDB-lite"/>
    </source>
</evidence>
<dbReference type="PANTHER" id="PTHR46133">
    <property type="entry name" value="BHLH TRANSCRIPTION FACTOR"/>
    <property type="match status" value="1"/>
</dbReference>
<feature type="compositionally biased region" description="Acidic residues" evidence="2">
    <location>
        <begin position="75"/>
        <end position="85"/>
    </location>
</feature>
<dbReference type="Pfam" id="PF00010">
    <property type="entry name" value="HLH"/>
    <property type="match status" value="1"/>
</dbReference>
<keyword evidence="1" id="KW-0175">Coiled coil</keyword>
<dbReference type="SUPFAM" id="SSF47459">
    <property type="entry name" value="HLH, helix-loop-helix DNA-binding domain"/>
    <property type="match status" value="1"/>
</dbReference>